<dbReference type="RefSeq" id="WP_182996561.1">
    <property type="nucleotide sequence ID" value="NZ_JABEQJ010000005.1"/>
</dbReference>
<evidence type="ECO:0000256" key="10">
    <source>
        <dbReference type="ARBA" id="ARBA00044969"/>
    </source>
</evidence>
<evidence type="ECO:0000256" key="4">
    <source>
        <dbReference type="ARBA" id="ARBA00022741"/>
    </source>
</evidence>
<dbReference type="InterPro" id="IPR036185">
    <property type="entry name" value="DNA_heli_DnaB-like_N_sf"/>
</dbReference>
<dbReference type="PANTHER" id="PTHR30153:SF2">
    <property type="entry name" value="REPLICATIVE DNA HELICASE"/>
    <property type="match status" value="1"/>
</dbReference>
<gene>
    <name evidence="13" type="ORF">HLH48_05900</name>
</gene>
<name>A0A7W4IBC8_9PROT</name>
<dbReference type="Proteomes" id="UP000589085">
    <property type="component" value="Unassembled WGS sequence"/>
</dbReference>
<dbReference type="InterPro" id="IPR027417">
    <property type="entry name" value="P-loop_NTPase"/>
</dbReference>
<protein>
    <recommendedName>
        <fullName evidence="10">DNA 5'-3' helicase</fullName>
        <ecNumber evidence="10">5.6.2.3</ecNumber>
    </recommendedName>
</protein>
<dbReference type="PROSITE" id="PS51199">
    <property type="entry name" value="SF4_HELICASE"/>
    <property type="match status" value="1"/>
</dbReference>
<keyword evidence="5" id="KW-0378">Hydrolase</keyword>
<dbReference type="SUPFAM" id="SSF52540">
    <property type="entry name" value="P-loop containing nucleoside triphosphate hydrolases"/>
    <property type="match status" value="1"/>
</dbReference>
<dbReference type="GO" id="GO:0005524">
    <property type="term" value="F:ATP binding"/>
    <property type="evidence" value="ECO:0007669"/>
    <property type="project" value="UniProtKB-KW"/>
</dbReference>
<dbReference type="GO" id="GO:0016787">
    <property type="term" value="F:hydrolase activity"/>
    <property type="evidence" value="ECO:0007669"/>
    <property type="project" value="UniProtKB-KW"/>
</dbReference>
<comment type="caution">
    <text evidence="13">The sequence shown here is derived from an EMBL/GenBank/DDBJ whole genome shotgun (WGS) entry which is preliminary data.</text>
</comment>
<comment type="similarity">
    <text evidence="1">Belongs to the helicase family. DnaB subfamily.</text>
</comment>
<keyword evidence="3" id="KW-0235">DNA replication</keyword>
<evidence type="ECO:0000256" key="5">
    <source>
        <dbReference type="ARBA" id="ARBA00022801"/>
    </source>
</evidence>
<accession>A0A7W4IBC8</accession>
<dbReference type="GO" id="GO:1990077">
    <property type="term" value="C:primosome complex"/>
    <property type="evidence" value="ECO:0007669"/>
    <property type="project" value="UniProtKB-KW"/>
</dbReference>
<comment type="catalytic activity">
    <reaction evidence="11">
        <text>ATP + H2O = ADP + phosphate + H(+)</text>
        <dbReference type="Rhea" id="RHEA:13065"/>
        <dbReference type="ChEBI" id="CHEBI:15377"/>
        <dbReference type="ChEBI" id="CHEBI:15378"/>
        <dbReference type="ChEBI" id="CHEBI:30616"/>
        <dbReference type="ChEBI" id="CHEBI:43474"/>
        <dbReference type="ChEBI" id="CHEBI:456216"/>
        <dbReference type="EC" id="5.6.2.3"/>
    </reaction>
</comment>
<dbReference type="InterPro" id="IPR016136">
    <property type="entry name" value="DNA_helicase_N/primase_C"/>
</dbReference>
<dbReference type="EC" id="5.6.2.3" evidence="10"/>
<evidence type="ECO:0000256" key="6">
    <source>
        <dbReference type="ARBA" id="ARBA00022806"/>
    </source>
</evidence>
<keyword evidence="6" id="KW-0347">Helicase</keyword>
<dbReference type="GO" id="GO:0006269">
    <property type="term" value="P:DNA replication, synthesis of primer"/>
    <property type="evidence" value="ECO:0007669"/>
    <property type="project" value="UniProtKB-KW"/>
</dbReference>
<dbReference type="GO" id="GO:0005829">
    <property type="term" value="C:cytosol"/>
    <property type="evidence" value="ECO:0007669"/>
    <property type="project" value="TreeGrafter"/>
</dbReference>
<dbReference type="CDD" id="cd00984">
    <property type="entry name" value="DnaB_C"/>
    <property type="match status" value="1"/>
</dbReference>
<evidence type="ECO:0000256" key="9">
    <source>
        <dbReference type="ARBA" id="ARBA00023235"/>
    </source>
</evidence>
<dbReference type="GO" id="GO:0003677">
    <property type="term" value="F:DNA binding"/>
    <property type="evidence" value="ECO:0007669"/>
    <property type="project" value="UniProtKB-KW"/>
</dbReference>
<evidence type="ECO:0000256" key="3">
    <source>
        <dbReference type="ARBA" id="ARBA00022705"/>
    </source>
</evidence>
<dbReference type="Pfam" id="PF00772">
    <property type="entry name" value="DnaB"/>
    <property type="match status" value="1"/>
</dbReference>
<dbReference type="InterPro" id="IPR007694">
    <property type="entry name" value="DNA_helicase_DnaB-like_C"/>
</dbReference>
<dbReference type="Pfam" id="PF03796">
    <property type="entry name" value="DnaB_C"/>
    <property type="match status" value="1"/>
</dbReference>
<dbReference type="GO" id="GO:0043139">
    <property type="term" value="F:5'-3' DNA helicase activity"/>
    <property type="evidence" value="ECO:0007669"/>
    <property type="project" value="UniProtKB-EC"/>
</dbReference>
<sequence>MNHIPSPTHSPFGGVLRERPANVAAETALLGGLLMNSVKGLPLVEDLVEPEHFYVPLNGQIYGEIRRLVQAGGVADPPVVAPKFRHHDALNGEDIGQVLAGLLSAFVGLPCLPDYARAVREAWLMRSIFDVCVEAGDLCSRPGQKSAEDVRDYVENGLLRIAQGCGESQPVVQIGAAVGQAIQNARAAAERQDGLAGVTWGYRGMDRMTGGLHRSDLTLLGARPAMGKTALGLGIAARSAAAGNSVLFWSGEMRAAQLGARAGAAWAGISTLSVFTGRRYDVDEEIADGPRPVLEDYHWRALAEGERAASDLPLFIDDRPGITVAQLRARARRMKRQKRGLDLIVADYVGLLRASETTRRFGLREAMTEISADLKNLAAELEIPILALAQLSREAAKRDDKRPELTDLRETGALEQDAATVVFLHREHYYLEKAISGDEIPRRMNESEEVYRARCEDLVRRAHESKGKAELILAKNRHGPTGLCRMQFDNTTTWFRDAGEDPRSAAWVNTGPEF</sequence>
<dbReference type="Gene3D" id="3.40.50.300">
    <property type="entry name" value="P-loop containing nucleotide triphosphate hydrolases"/>
    <property type="match status" value="1"/>
</dbReference>
<reference evidence="13 14" key="1">
    <citation type="submission" date="2020-04" db="EMBL/GenBank/DDBJ databases">
        <title>Description of novel Gluconacetobacter.</title>
        <authorList>
            <person name="Sombolestani A."/>
        </authorList>
    </citation>
    <scope>NUCLEOTIDE SEQUENCE [LARGE SCALE GENOMIC DNA]</scope>
    <source>
        <strain evidence="13 14">LMG 19747</strain>
    </source>
</reference>
<evidence type="ECO:0000313" key="13">
    <source>
        <dbReference type="EMBL" id="MBB2159710.1"/>
    </source>
</evidence>
<evidence type="ECO:0000256" key="1">
    <source>
        <dbReference type="ARBA" id="ARBA00008428"/>
    </source>
</evidence>
<keyword evidence="7" id="KW-0067">ATP-binding</keyword>
<evidence type="ECO:0000256" key="7">
    <source>
        <dbReference type="ARBA" id="ARBA00022840"/>
    </source>
</evidence>
<evidence type="ECO:0000256" key="8">
    <source>
        <dbReference type="ARBA" id="ARBA00023125"/>
    </source>
</evidence>
<dbReference type="AlphaFoldDB" id="A0A7W4IBC8"/>
<keyword evidence="4" id="KW-0547">Nucleotide-binding</keyword>
<dbReference type="EMBL" id="JABEQJ010000005">
    <property type="protein sequence ID" value="MBB2159710.1"/>
    <property type="molecule type" value="Genomic_DNA"/>
</dbReference>
<evidence type="ECO:0000256" key="11">
    <source>
        <dbReference type="ARBA" id="ARBA00048954"/>
    </source>
</evidence>
<evidence type="ECO:0000259" key="12">
    <source>
        <dbReference type="PROSITE" id="PS51199"/>
    </source>
</evidence>
<keyword evidence="9" id="KW-0413">Isomerase</keyword>
<dbReference type="SUPFAM" id="SSF48024">
    <property type="entry name" value="N-terminal domain of DnaB helicase"/>
    <property type="match status" value="1"/>
</dbReference>
<feature type="domain" description="SF4 helicase" evidence="12">
    <location>
        <begin position="191"/>
        <end position="502"/>
    </location>
</feature>
<evidence type="ECO:0000256" key="2">
    <source>
        <dbReference type="ARBA" id="ARBA00022515"/>
    </source>
</evidence>
<proteinExistence type="inferred from homology"/>
<dbReference type="PANTHER" id="PTHR30153">
    <property type="entry name" value="REPLICATIVE DNA HELICASE DNAB"/>
    <property type="match status" value="1"/>
</dbReference>
<keyword evidence="8" id="KW-0238">DNA-binding</keyword>
<evidence type="ECO:0000313" key="14">
    <source>
        <dbReference type="Proteomes" id="UP000589085"/>
    </source>
</evidence>
<organism evidence="13 14">
    <name type="scientific">Gluconacetobacter sacchari</name>
    <dbReference type="NCBI Taxonomy" id="92759"/>
    <lineage>
        <taxon>Bacteria</taxon>
        <taxon>Pseudomonadati</taxon>
        <taxon>Pseudomonadota</taxon>
        <taxon>Alphaproteobacteria</taxon>
        <taxon>Acetobacterales</taxon>
        <taxon>Acetobacteraceae</taxon>
        <taxon>Gluconacetobacter</taxon>
    </lineage>
</organism>
<dbReference type="Gene3D" id="1.10.860.10">
    <property type="entry name" value="DNAb Helicase, Chain A"/>
    <property type="match status" value="1"/>
</dbReference>
<keyword evidence="2" id="KW-0639">Primosome</keyword>
<dbReference type="InterPro" id="IPR007693">
    <property type="entry name" value="DNA_helicase_DnaB-like_N"/>
</dbReference>